<dbReference type="CDD" id="cd03784">
    <property type="entry name" value="GT1_Gtf-like"/>
    <property type="match status" value="1"/>
</dbReference>
<dbReference type="InterPro" id="IPR035595">
    <property type="entry name" value="UDP_glycos_trans_CS"/>
</dbReference>
<sequence length="475" mass="52068">MQKRLPVMSPESHPHLVLLPSSGMGHLTPFLRLAASLAAHSAQVTLITAHPTVSLAESDTLERFCIAFPQVTHQKMSIPPIGDAISFDDPFTLQYEAIRRSSHTLSPLLSSLSPPISAVVTDMSLTSVVIPITKELSLSNYILFTSSAKMLAIYATYHKIAADIEAEGEVFLVPGLGSIPKSWLPPPLLAQGHNLLKTHFLENGERFLHSNGILTNTFEDLEKDSLAALNTGLVVNQLPSVIAIGPLPPCAFEAGEVATWLNDQPARSVLYVSFGSRAAISTKQMKELGNGLVGSGCKFLWVVKGRNVDREDRAELEEMVGREILDKVNEKGLMLKTWMNQDQILSHTAIGGFLSHCGWNSVTEAIWHGVPILAWPQNADQKINADLMKRNGVAIWEKSWGWGGQESVGEEEIAQKIKELMANEMLRNKAEKIREKARSALMPGGNSKNNLVGLIESSRQKNSISKEASNQQNMY</sequence>
<protein>
    <recommendedName>
        <fullName evidence="5">Glycosyltransferase</fullName>
        <ecNumber evidence="5">2.4.1.-</ecNumber>
    </recommendedName>
</protein>
<accession>A0A7C8YJY3</accession>
<dbReference type="PANTHER" id="PTHR48048">
    <property type="entry name" value="GLYCOSYLTRANSFERASE"/>
    <property type="match status" value="1"/>
</dbReference>
<dbReference type="PANTHER" id="PTHR48048:SF76">
    <property type="entry name" value="UDP-GLYCOSYLTRANSFERASE 708D1-LIKE"/>
    <property type="match status" value="1"/>
</dbReference>
<dbReference type="InterPro" id="IPR002213">
    <property type="entry name" value="UDP_glucos_trans"/>
</dbReference>
<dbReference type="InterPro" id="IPR050481">
    <property type="entry name" value="UDP-glycosyltransf_plant"/>
</dbReference>
<dbReference type="SUPFAM" id="SSF53756">
    <property type="entry name" value="UDP-Glycosyltransferase/glycogen phosphorylase"/>
    <property type="match status" value="1"/>
</dbReference>
<evidence type="ECO:0000256" key="5">
    <source>
        <dbReference type="RuleBase" id="RU362057"/>
    </source>
</evidence>
<evidence type="ECO:0000256" key="2">
    <source>
        <dbReference type="ARBA" id="ARBA00022676"/>
    </source>
</evidence>
<evidence type="ECO:0000256" key="4">
    <source>
        <dbReference type="RuleBase" id="RU003718"/>
    </source>
</evidence>
<evidence type="ECO:0000313" key="6">
    <source>
        <dbReference type="EMBL" id="MBA4620259.1"/>
    </source>
</evidence>
<evidence type="ECO:0000256" key="1">
    <source>
        <dbReference type="ARBA" id="ARBA00009995"/>
    </source>
</evidence>
<organism evidence="6">
    <name type="scientific">Opuntia streptacantha</name>
    <name type="common">Prickly pear cactus</name>
    <name type="synonym">Opuntia cardona</name>
    <dbReference type="NCBI Taxonomy" id="393608"/>
    <lineage>
        <taxon>Eukaryota</taxon>
        <taxon>Viridiplantae</taxon>
        <taxon>Streptophyta</taxon>
        <taxon>Embryophyta</taxon>
        <taxon>Tracheophyta</taxon>
        <taxon>Spermatophyta</taxon>
        <taxon>Magnoliopsida</taxon>
        <taxon>eudicotyledons</taxon>
        <taxon>Gunneridae</taxon>
        <taxon>Pentapetalae</taxon>
        <taxon>Caryophyllales</taxon>
        <taxon>Cactineae</taxon>
        <taxon>Cactaceae</taxon>
        <taxon>Opuntioideae</taxon>
        <taxon>Opuntia</taxon>
    </lineage>
</organism>
<dbReference type="GO" id="GO:0035251">
    <property type="term" value="F:UDP-glucosyltransferase activity"/>
    <property type="evidence" value="ECO:0007669"/>
    <property type="project" value="InterPro"/>
</dbReference>
<dbReference type="EC" id="2.4.1.-" evidence="5"/>
<dbReference type="FunFam" id="3.40.50.2000:FF:000056">
    <property type="entry name" value="Glycosyltransferase"/>
    <property type="match status" value="1"/>
</dbReference>
<reference evidence="6" key="1">
    <citation type="journal article" date="2013" name="J. Plant Res.">
        <title>Effect of fungi and light on seed germination of three Opuntia species from semiarid lands of central Mexico.</title>
        <authorList>
            <person name="Delgado-Sanchez P."/>
            <person name="Jimenez-Bremont J.F."/>
            <person name="Guerrero-Gonzalez Mde L."/>
            <person name="Flores J."/>
        </authorList>
    </citation>
    <scope>NUCLEOTIDE SEQUENCE</scope>
    <source>
        <tissue evidence="6">Cladode</tissue>
    </source>
</reference>
<comment type="similarity">
    <text evidence="1 4">Belongs to the UDP-glycosyltransferase family.</text>
</comment>
<dbReference type="Gene3D" id="3.40.50.2000">
    <property type="entry name" value="Glycogen Phosphorylase B"/>
    <property type="match status" value="2"/>
</dbReference>
<evidence type="ECO:0000256" key="3">
    <source>
        <dbReference type="ARBA" id="ARBA00022679"/>
    </source>
</evidence>
<dbReference type="Pfam" id="PF00201">
    <property type="entry name" value="UDPGT"/>
    <property type="match status" value="1"/>
</dbReference>
<dbReference type="AlphaFoldDB" id="A0A7C8YJY3"/>
<reference evidence="6" key="2">
    <citation type="submission" date="2020-07" db="EMBL/GenBank/DDBJ databases">
        <authorList>
            <person name="Vera ALvarez R."/>
            <person name="Arias-Moreno D.M."/>
            <person name="Jimenez-Jacinto V."/>
            <person name="Jimenez-Bremont J.F."/>
            <person name="Swaminathan K."/>
            <person name="Moose S.P."/>
            <person name="Guerrero-Gonzalez M.L."/>
            <person name="Marino-Ramirez L."/>
            <person name="Landsman D."/>
            <person name="Rodriguez-Kessler M."/>
            <person name="Delgado-Sanchez P."/>
        </authorList>
    </citation>
    <scope>NUCLEOTIDE SEQUENCE</scope>
    <source>
        <tissue evidence="6">Cladode</tissue>
    </source>
</reference>
<dbReference type="PROSITE" id="PS00375">
    <property type="entry name" value="UDPGT"/>
    <property type="match status" value="1"/>
</dbReference>
<keyword evidence="3 4" id="KW-0808">Transferase</keyword>
<dbReference type="EMBL" id="GISG01029948">
    <property type="protein sequence ID" value="MBA4620259.1"/>
    <property type="molecule type" value="Transcribed_RNA"/>
</dbReference>
<name>A0A7C8YJY3_OPUST</name>
<keyword evidence="2 4" id="KW-0328">Glycosyltransferase</keyword>
<proteinExistence type="inferred from homology"/>